<dbReference type="SUPFAM" id="SSF54197">
    <property type="entry name" value="HIT-like"/>
    <property type="match status" value="1"/>
</dbReference>
<keyword evidence="3" id="KW-0489">Methyltransferase</keyword>
<dbReference type="EC" id="2.1.1.-" evidence="3"/>
<proteinExistence type="predicted"/>
<keyword evidence="3" id="KW-0808">Transferase</keyword>
<organism evidence="3 4">
    <name type="scientific">Crenobacter oryzisoli</name>
    <dbReference type="NCBI Taxonomy" id="3056844"/>
    <lineage>
        <taxon>Bacteria</taxon>
        <taxon>Pseudomonadati</taxon>
        <taxon>Pseudomonadota</taxon>
        <taxon>Betaproteobacteria</taxon>
        <taxon>Neisseriales</taxon>
        <taxon>Neisseriaceae</taxon>
        <taxon>Crenobacter</taxon>
    </lineage>
</organism>
<feature type="short sequence motif" description="Histidine triad motif" evidence="1">
    <location>
        <begin position="95"/>
        <end position="99"/>
    </location>
</feature>
<dbReference type="PANTHER" id="PTHR42997">
    <property type="entry name" value="HIT FAMILY HYDROLASE"/>
    <property type="match status" value="1"/>
</dbReference>
<evidence type="ECO:0000259" key="2">
    <source>
        <dbReference type="PROSITE" id="PS51084"/>
    </source>
</evidence>
<comment type="caution">
    <text evidence="3">The sequence shown here is derived from an EMBL/GenBank/DDBJ whole genome shotgun (WGS) entry which is preliminary data.</text>
</comment>
<dbReference type="RefSeq" id="WP_289829279.1">
    <property type="nucleotide sequence ID" value="NZ_JAUEDK010000009.1"/>
</dbReference>
<dbReference type="PRINTS" id="PR00332">
    <property type="entry name" value="HISTRIAD"/>
</dbReference>
<evidence type="ECO:0000313" key="4">
    <source>
        <dbReference type="Proteomes" id="UP001168540"/>
    </source>
</evidence>
<reference evidence="3" key="1">
    <citation type="submission" date="2023-06" db="EMBL/GenBank/DDBJ databases">
        <authorList>
            <person name="Zhang S."/>
        </authorList>
    </citation>
    <scope>NUCLEOTIDE SEQUENCE</scope>
    <source>
        <strain evidence="3">SG2303</strain>
    </source>
</reference>
<accession>A0ABT7XLN2</accession>
<dbReference type="GO" id="GO:0008168">
    <property type="term" value="F:methyltransferase activity"/>
    <property type="evidence" value="ECO:0007669"/>
    <property type="project" value="UniProtKB-KW"/>
</dbReference>
<dbReference type="Proteomes" id="UP001168540">
    <property type="component" value="Unassembled WGS sequence"/>
</dbReference>
<dbReference type="InterPro" id="IPR036265">
    <property type="entry name" value="HIT-like_sf"/>
</dbReference>
<keyword evidence="4" id="KW-1185">Reference proteome</keyword>
<gene>
    <name evidence="3" type="ORF">QU481_07330</name>
</gene>
<dbReference type="InterPro" id="IPR019808">
    <property type="entry name" value="Histidine_triad_CS"/>
</dbReference>
<evidence type="ECO:0000256" key="1">
    <source>
        <dbReference type="PROSITE-ProRule" id="PRU00464"/>
    </source>
</evidence>
<dbReference type="GO" id="GO:0032259">
    <property type="term" value="P:methylation"/>
    <property type="evidence" value="ECO:0007669"/>
    <property type="project" value="UniProtKB-KW"/>
</dbReference>
<dbReference type="PROSITE" id="PS00892">
    <property type="entry name" value="HIT_1"/>
    <property type="match status" value="1"/>
</dbReference>
<evidence type="ECO:0000313" key="3">
    <source>
        <dbReference type="EMBL" id="MDN0074703.1"/>
    </source>
</evidence>
<dbReference type="Pfam" id="PF01230">
    <property type="entry name" value="HIT"/>
    <property type="match status" value="1"/>
</dbReference>
<dbReference type="PROSITE" id="PS51084">
    <property type="entry name" value="HIT_2"/>
    <property type="match status" value="1"/>
</dbReference>
<dbReference type="InterPro" id="IPR001310">
    <property type="entry name" value="Histidine_triad_HIT"/>
</dbReference>
<dbReference type="Gene3D" id="3.30.428.10">
    <property type="entry name" value="HIT-like"/>
    <property type="match status" value="1"/>
</dbReference>
<dbReference type="EMBL" id="JAUEDK010000009">
    <property type="protein sequence ID" value="MDN0074703.1"/>
    <property type="molecule type" value="Genomic_DNA"/>
</dbReference>
<sequence>MSDPSLSCPFCHPDGAVLSNDLAHARYDRHPVTPGHLLIIPNRHVASYFETSDAEKLALLSLLDEAYALLEREYRPDGYNVGINIGAAAGQSIPHVHLHLIPRYTGDVAAPRGGVRGVIPTRQSY</sequence>
<dbReference type="PANTHER" id="PTHR42997:SF1">
    <property type="entry name" value="AP-4-A PHOSPHORYLASE"/>
    <property type="match status" value="1"/>
</dbReference>
<protein>
    <submittedName>
        <fullName evidence="3">HIT family protein</fullName>
        <ecNumber evidence="3">2.1.1.-</ecNumber>
    </submittedName>
</protein>
<feature type="domain" description="HIT" evidence="2">
    <location>
        <begin position="1"/>
        <end position="110"/>
    </location>
</feature>
<dbReference type="InterPro" id="IPR011146">
    <property type="entry name" value="HIT-like"/>
</dbReference>
<dbReference type="InterPro" id="IPR052908">
    <property type="entry name" value="AP-4-A_phosphorylase"/>
</dbReference>
<name>A0ABT7XLN2_9NEIS</name>